<name>A0A2M8PAR2_9CHLR</name>
<dbReference type="Proteomes" id="UP000229681">
    <property type="component" value="Unassembled WGS sequence"/>
</dbReference>
<dbReference type="InterPro" id="IPR002744">
    <property type="entry name" value="MIP18-like"/>
</dbReference>
<gene>
    <name evidence="2" type="ORF">CUN49_14680</name>
</gene>
<evidence type="ECO:0000313" key="3">
    <source>
        <dbReference type="Proteomes" id="UP000229681"/>
    </source>
</evidence>
<accession>A0A2M8PAR2</accession>
<organism evidence="2 3">
    <name type="scientific">Candidatus Thermofonsia Clade 1 bacterium</name>
    <dbReference type="NCBI Taxonomy" id="2364210"/>
    <lineage>
        <taxon>Bacteria</taxon>
        <taxon>Bacillati</taxon>
        <taxon>Chloroflexota</taxon>
        <taxon>Candidatus Thermofontia</taxon>
        <taxon>Candidatus Thermofonsia Clade 1</taxon>
    </lineage>
</organism>
<dbReference type="Pfam" id="PF01883">
    <property type="entry name" value="FeS_assembly_P"/>
    <property type="match status" value="1"/>
</dbReference>
<dbReference type="Gene3D" id="3.30.300.130">
    <property type="entry name" value="Fe-S cluster assembly (FSCA)"/>
    <property type="match status" value="1"/>
</dbReference>
<dbReference type="SUPFAM" id="SSF117916">
    <property type="entry name" value="Fe-S cluster assembly (FSCA) domain-like"/>
    <property type="match status" value="1"/>
</dbReference>
<evidence type="ECO:0000259" key="1">
    <source>
        <dbReference type="Pfam" id="PF01883"/>
    </source>
</evidence>
<reference evidence="2 3" key="1">
    <citation type="submission" date="2017-11" db="EMBL/GenBank/DDBJ databases">
        <title>Evolution of Phototrophy in the Chloroflexi Phylum Driven by Horizontal Gene Transfer.</title>
        <authorList>
            <person name="Ward L.M."/>
            <person name="Hemp J."/>
            <person name="Shih P.M."/>
            <person name="Mcglynn S.E."/>
            <person name="Fischer W."/>
        </authorList>
    </citation>
    <scope>NUCLEOTIDE SEQUENCE [LARGE SCALE GENOMIC DNA]</scope>
    <source>
        <strain evidence="2">JP3_13</strain>
    </source>
</reference>
<proteinExistence type="predicted"/>
<dbReference type="EMBL" id="PGTM01000319">
    <property type="protein sequence ID" value="PJF34633.1"/>
    <property type="molecule type" value="Genomic_DNA"/>
</dbReference>
<dbReference type="InterPro" id="IPR034904">
    <property type="entry name" value="FSCA_dom_sf"/>
</dbReference>
<protein>
    <recommendedName>
        <fullName evidence="1">MIP18 family-like domain-containing protein</fullName>
    </recommendedName>
</protein>
<feature type="domain" description="MIP18 family-like" evidence="1">
    <location>
        <begin position="12"/>
        <end position="77"/>
    </location>
</feature>
<dbReference type="AlphaFoldDB" id="A0A2M8PAR2"/>
<sequence length="106" mass="11956">MTETNNRTPLSEEAVREALRQVVDPEIGMDVVALGLIRELILEPDRSHVKMLLTTPFCPYGPQLLEQVRLTVQDVTGVPTTIEFSPELWDPSMIEEGAAQDWGLFY</sequence>
<evidence type="ECO:0000313" key="2">
    <source>
        <dbReference type="EMBL" id="PJF34633.1"/>
    </source>
</evidence>
<dbReference type="PANTHER" id="PTHR42831">
    <property type="entry name" value="FE-S PROTEIN MATURATION AUXILIARY FACTOR YITW"/>
    <property type="match status" value="1"/>
</dbReference>
<comment type="caution">
    <text evidence="2">The sequence shown here is derived from an EMBL/GenBank/DDBJ whole genome shotgun (WGS) entry which is preliminary data.</text>
</comment>
<dbReference type="InterPro" id="IPR052339">
    <property type="entry name" value="Fe-S_Maturation_MIP18"/>
</dbReference>
<dbReference type="PANTHER" id="PTHR42831:SF1">
    <property type="entry name" value="FE-S PROTEIN MATURATION AUXILIARY FACTOR YITW"/>
    <property type="match status" value="1"/>
</dbReference>